<evidence type="ECO:0000313" key="2">
    <source>
        <dbReference type="Proteomes" id="UP000757890"/>
    </source>
</evidence>
<dbReference type="GO" id="GO:0003677">
    <property type="term" value="F:DNA binding"/>
    <property type="evidence" value="ECO:0007669"/>
    <property type="project" value="InterPro"/>
</dbReference>
<comment type="caution">
    <text evidence="1">The sequence shown here is derived from an EMBL/GenBank/DDBJ whole genome shotgun (WGS) entry which is preliminary data.</text>
</comment>
<accession>A0A930FTA6</accession>
<dbReference type="InterPro" id="IPR010982">
    <property type="entry name" value="Lambda_DNA-bd_dom_sf"/>
</dbReference>
<proteinExistence type="predicted"/>
<dbReference type="RefSeq" id="WP_007070826.1">
    <property type="nucleotide sequence ID" value="NZ_JBKUAL010000001.1"/>
</dbReference>
<dbReference type="EMBL" id="JABZMK010000023">
    <property type="protein sequence ID" value="MBF1129412.1"/>
    <property type="molecule type" value="Genomic_DNA"/>
</dbReference>
<evidence type="ECO:0000313" key="1">
    <source>
        <dbReference type="EMBL" id="MBF1129412.1"/>
    </source>
</evidence>
<dbReference type="AlphaFoldDB" id="A0A930FTA6"/>
<dbReference type="Proteomes" id="UP000757890">
    <property type="component" value="Unassembled WGS sequence"/>
</dbReference>
<dbReference type="SUPFAM" id="SSF47413">
    <property type="entry name" value="lambda repressor-like DNA-binding domains"/>
    <property type="match status" value="1"/>
</dbReference>
<name>A0A930FTA6_9FIRM</name>
<protein>
    <submittedName>
        <fullName evidence="1">Transcriptional regulator</fullName>
    </submittedName>
</protein>
<organism evidence="1 2">
    <name type="scientific">Dialister invisus</name>
    <dbReference type="NCBI Taxonomy" id="218538"/>
    <lineage>
        <taxon>Bacteria</taxon>
        <taxon>Bacillati</taxon>
        <taxon>Bacillota</taxon>
        <taxon>Negativicutes</taxon>
        <taxon>Veillonellales</taxon>
        <taxon>Veillonellaceae</taxon>
        <taxon>Dialister</taxon>
    </lineage>
</organism>
<sequence>MKLVKLIGYRSMALCSQNDIAQVLGVSYPTYNAKENGKNAFTDKEKKIIRDFLSERLGRKFTIDELFF</sequence>
<dbReference type="GeneID" id="78278369"/>
<gene>
    <name evidence="1" type="ORF">HXL70_05125</name>
</gene>
<reference evidence="1" key="1">
    <citation type="submission" date="2020-04" db="EMBL/GenBank/DDBJ databases">
        <title>Deep metagenomics examines the oral microbiome during advanced dental caries in children, revealing novel taxa and co-occurrences with host molecules.</title>
        <authorList>
            <person name="Baker J.L."/>
            <person name="Morton J.T."/>
            <person name="Dinis M."/>
            <person name="Alvarez R."/>
            <person name="Tran N.C."/>
            <person name="Knight R."/>
            <person name="Edlund A."/>
        </authorList>
    </citation>
    <scope>NUCLEOTIDE SEQUENCE</scope>
    <source>
        <strain evidence="1">JCVI_32_bin.14</strain>
    </source>
</reference>